<dbReference type="SUPFAM" id="SSF47203">
    <property type="entry name" value="Acyl-CoA dehydrogenase C-terminal domain-like"/>
    <property type="match status" value="1"/>
</dbReference>
<organism evidence="8 9">
    <name type="scientific">Frankia alni (strain DSM 45986 / CECT 9034 / ACN14a)</name>
    <dbReference type="NCBI Taxonomy" id="326424"/>
    <lineage>
        <taxon>Bacteria</taxon>
        <taxon>Bacillati</taxon>
        <taxon>Actinomycetota</taxon>
        <taxon>Actinomycetes</taxon>
        <taxon>Frankiales</taxon>
        <taxon>Frankiaceae</taxon>
        <taxon>Frankia</taxon>
    </lineage>
</organism>
<gene>
    <name evidence="8" type="ordered locus">FRAAL2512</name>
</gene>
<evidence type="ECO:0000313" key="9">
    <source>
        <dbReference type="Proteomes" id="UP000000657"/>
    </source>
</evidence>
<name>Q0RMT8_FRAAA</name>
<dbReference type="Proteomes" id="UP000000657">
    <property type="component" value="Chromosome"/>
</dbReference>
<dbReference type="STRING" id="326424.FRAAL2512"/>
<keyword evidence="3" id="KW-0285">Flavoprotein</keyword>
<dbReference type="Gene3D" id="1.20.140.10">
    <property type="entry name" value="Butyryl-CoA Dehydrogenase, subunit A, domain 3"/>
    <property type="match status" value="1"/>
</dbReference>
<comment type="similarity">
    <text evidence="2">Belongs to the acyl-CoA dehydrogenase family.</text>
</comment>
<dbReference type="InterPro" id="IPR037069">
    <property type="entry name" value="AcylCoA_DH/ox_N_sf"/>
</dbReference>
<feature type="domain" description="Acyl-CoA dehydrogenase/oxidase C-terminal" evidence="6">
    <location>
        <begin position="240"/>
        <end position="358"/>
    </location>
</feature>
<dbReference type="AlphaFoldDB" id="Q0RMT8"/>
<dbReference type="InterPro" id="IPR036250">
    <property type="entry name" value="AcylCo_DH-like_C"/>
</dbReference>
<dbReference type="Pfam" id="PF00441">
    <property type="entry name" value="Acyl-CoA_dh_1"/>
    <property type="match status" value="1"/>
</dbReference>
<dbReference type="CDD" id="cd00567">
    <property type="entry name" value="ACAD"/>
    <property type="match status" value="1"/>
</dbReference>
<evidence type="ECO:0000256" key="4">
    <source>
        <dbReference type="ARBA" id="ARBA00022827"/>
    </source>
</evidence>
<evidence type="ECO:0000256" key="2">
    <source>
        <dbReference type="ARBA" id="ARBA00009347"/>
    </source>
</evidence>
<accession>Q0RMT8</accession>
<keyword evidence="5 8" id="KW-0560">Oxidoreductase</keyword>
<dbReference type="InterPro" id="IPR009075">
    <property type="entry name" value="AcylCo_DH/oxidase_C"/>
</dbReference>
<dbReference type="InterPro" id="IPR046373">
    <property type="entry name" value="Acyl-CoA_Oxase/DH_mid-dom_sf"/>
</dbReference>
<dbReference type="InterPro" id="IPR013786">
    <property type="entry name" value="AcylCoA_DH/ox_N"/>
</dbReference>
<dbReference type="GO" id="GO:0003995">
    <property type="term" value="F:acyl-CoA dehydrogenase activity"/>
    <property type="evidence" value="ECO:0007669"/>
    <property type="project" value="TreeGrafter"/>
</dbReference>
<proteinExistence type="inferred from homology"/>
<comment type="cofactor">
    <cofactor evidence="1">
        <name>FAD</name>
        <dbReference type="ChEBI" id="CHEBI:57692"/>
    </cofactor>
</comment>
<dbReference type="EMBL" id="CT573213">
    <property type="protein sequence ID" value="CAJ61159.1"/>
    <property type="molecule type" value="Genomic_DNA"/>
</dbReference>
<evidence type="ECO:0000256" key="1">
    <source>
        <dbReference type="ARBA" id="ARBA00001974"/>
    </source>
</evidence>
<keyword evidence="4" id="KW-0274">FAD</keyword>
<dbReference type="Gene3D" id="2.40.110.10">
    <property type="entry name" value="Butyryl-CoA Dehydrogenase, subunit A, domain 2"/>
    <property type="match status" value="1"/>
</dbReference>
<dbReference type="EC" id="1.3.99.-" evidence="8"/>
<dbReference type="PANTHER" id="PTHR43884:SF20">
    <property type="entry name" value="ACYL-COA DEHYDROGENASE FADE28"/>
    <property type="match status" value="1"/>
</dbReference>
<evidence type="ECO:0000256" key="3">
    <source>
        <dbReference type="ARBA" id="ARBA00022630"/>
    </source>
</evidence>
<reference evidence="8 9" key="1">
    <citation type="journal article" date="2007" name="Genome Res.">
        <title>Genome characteristics of facultatively symbiotic Frankia sp. strains reflect host range and host plant biogeography.</title>
        <authorList>
            <person name="Normand P."/>
            <person name="Lapierre P."/>
            <person name="Tisa L.S."/>
            <person name="Gogarten J.P."/>
            <person name="Alloisio N."/>
            <person name="Bagnarol E."/>
            <person name="Bassi C.A."/>
            <person name="Berry A.M."/>
            <person name="Bickhart D.M."/>
            <person name="Choisne N."/>
            <person name="Couloux A."/>
            <person name="Cournoyer B."/>
            <person name="Cruveiller S."/>
            <person name="Daubin V."/>
            <person name="Demange N."/>
            <person name="Francino M.P."/>
            <person name="Goltsman E."/>
            <person name="Huang Y."/>
            <person name="Kopp O.R."/>
            <person name="Labarre L."/>
            <person name="Lapidus A."/>
            <person name="Lavire C."/>
            <person name="Marechal J."/>
            <person name="Martinez M."/>
            <person name="Mastronunzio J.E."/>
            <person name="Mullin B.C."/>
            <person name="Niemann J."/>
            <person name="Pujic P."/>
            <person name="Rawnsley T."/>
            <person name="Rouy Z."/>
            <person name="Schenowitz C."/>
            <person name="Sellstedt A."/>
            <person name="Tavares F."/>
            <person name="Tomkins J.P."/>
            <person name="Vallenet D."/>
            <person name="Valverde C."/>
            <person name="Wall L.G."/>
            <person name="Wang Y."/>
            <person name="Medigue C."/>
            <person name="Benson D.R."/>
        </authorList>
    </citation>
    <scope>NUCLEOTIDE SEQUENCE [LARGE SCALE GENOMIC DNA]</scope>
    <source>
        <strain evidence="9">DSM 45986 / CECT 9034 / ACN14a</strain>
    </source>
</reference>
<feature type="domain" description="Acyl-CoA dehydrogenase/oxidase N-terminal" evidence="7">
    <location>
        <begin position="7"/>
        <end position="119"/>
    </location>
</feature>
<dbReference type="Pfam" id="PF02771">
    <property type="entry name" value="Acyl-CoA_dh_N"/>
    <property type="match status" value="1"/>
</dbReference>
<evidence type="ECO:0000259" key="7">
    <source>
        <dbReference type="Pfam" id="PF02771"/>
    </source>
</evidence>
<dbReference type="HOGENOM" id="CLU_018204_5_1_11"/>
<evidence type="ECO:0000259" key="6">
    <source>
        <dbReference type="Pfam" id="PF00441"/>
    </source>
</evidence>
<dbReference type="KEGG" id="fal:FRAAL2512"/>
<dbReference type="eggNOG" id="COG1960">
    <property type="taxonomic scope" value="Bacteria"/>
</dbReference>
<dbReference type="GO" id="GO:0050660">
    <property type="term" value="F:flavin adenine dinucleotide binding"/>
    <property type="evidence" value="ECO:0007669"/>
    <property type="project" value="InterPro"/>
</dbReference>
<evidence type="ECO:0000256" key="5">
    <source>
        <dbReference type="ARBA" id="ARBA00023002"/>
    </source>
</evidence>
<dbReference type="InterPro" id="IPR009100">
    <property type="entry name" value="AcylCoA_DH/oxidase_NM_dom_sf"/>
</dbReference>
<sequence length="376" mass="38954">MSASLDDDQIQLQKTLRAALSRHCSGPAQLALATGEEDFDPALWKLLSTELDLVGLAAPERFGGGGAPLPVLGVALMELGRALYSGPYFSSGVLATQAIVGSGDVAVGAEILPGLCRGEVLATVAGLRDDGPDGLPDMGGVVATAATADGDGTPRLTGVSDHVWEAHGAHRLVVFASTRDGVGCFLAHPDAPGVLVERLPGMDLTRRLSRVRFTAAAARPLGALDGGSRALARLRRIAPVCLAAEQIGGAEHCLEQAVDHAKRRHQFGRPIGSFQAVKHQLASVLMDVEAAKAATVFALGALEHESPDAATMVHVAKAAASDAFFHAAGALIQTLGGIGYTWEHPAHLYLRRAVSGRAQFGFPSAHRRALGAEGGH</sequence>
<keyword evidence="9" id="KW-1185">Reference proteome</keyword>
<dbReference type="SUPFAM" id="SSF56645">
    <property type="entry name" value="Acyl-CoA dehydrogenase NM domain-like"/>
    <property type="match status" value="1"/>
</dbReference>
<dbReference type="Gene3D" id="1.10.540.10">
    <property type="entry name" value="Acyl-CoA dehydrogenase/oxidase, N-terminal domain"/>
    <property type="match status" value="1"/>
</dbReference>
<dbReference type="PANTHER" id="PTHR43884">
    <property type="entry name" value="ACYL-COA DEHYDROGENASE"/>
    <property type="match status" value="1"/>
</dbReference>
<protein>
    <submittedName>
        <fullName evidence="8">Acyl-CoA dehydrogenase</fullName>
        <ecNumber evidence="8">1.3.99.-</ecNumber>
    </submittedName>
</protein>
<evidence type="ECO:0000313" key="8">
    <source>
        <dbReference type="EMBL" id="CAJ61159.1"/>
    </source>
</evidence>